<feature type="domain" description="CoA-binding" evidence="1">
    <location>
        <begin position="32"/>
        <end position="125"/>
    </location>
</feature>
<dbReference type="InterPro" id="IPR036291">
    <property type="entry name" value="NAD(P)-bd_dom_sf"/>
</dbReference>
<name>A0A075GLI7_9EURY</name>
<dbReference type="Pfam" id="PF13380">
    <property type="entry name" value="CoA_binding_2"/>
    <property type="match status" value="1"/>
</dbReference>
<evidence type="ECO:0000259" key="1">
    <source>
        <dbReference type="SMART" id="SM00881"/>
    </source>
</evidence>
<dbReference type="EMBL" id="KF900661">
    <property type="protein sequence ID" value="AIF02802.1"/>
    <property type="molecule type" value="Genomic_DNA"/>
</dbReference>
<sequence length="154" mass="16394">MRLAHAHGETASLPAQTGLTAGRWRAMVLEALQRPGVRIALVGASNDPAKFGNRIFRDLIAKGYAVWPVNPREPEIEGVAAHVDLESLPGIPDIVNFVVPPKVALAVAKQALALGIRRLWFQPGSESDELKAWLAGQEGVSALTDACIMVQSAG</sequence>
<reference evidence="2" key="1">
    <citation type="journal article" date="2014" name="Genome Biol. Evol.">
        <title>Pangenome evidence for extensive interdomain horizontal transfer affecting lineage core and shell genes in uncultured planktonic thaumarchaeota and euryarchaeota.</title>
        <authorList>
            <person name="Deschamps P."/>
            <person name="Zivanovic Y."/>
            <person name="Moreira D."/>
            <person name="Rodriguez-Valera F."/>
            <person name="Lopez-Garcia P."/>
        </authorList>
    </citation>
    <scope>NUCLEOTIDE SEQUENCE</scope>
</reference>
<dbReference type="PANTHER" id="PTHR33303">
    <property type="entry name" value="CYTOPLASMIC PROTEIN-RELATED"/>
    <property type="match status" value="1"/>
</dbReference>
<organism evidence="2">
    <name type="scientific">uncultured marine group II/III euryarchaeote KM3_15_B02</name>
    <dbReference type="NCBI Taxonomy" id="1457910"/>
    <lineage>
        <taxon>Archaea</taxon>
        <taxon>Methanobacteriati</taxon>
        <taxon>Methanobacteriota</taxon>
        <taxon>environmental samples</taxon>
    </lineage>
</organism>
<dbReference type="GO" id="GO:0016829">
    <property type="term" value="F:lyase activity"/>
    <property type="evidence" value="ECO:0007669"/>
    <property type="project" value="UniProtKB-KW"/>
</dbReference>
<protein>
    <submittedName>
        <fullName evidence="2">Lactoylglutathione lyase family protein</fullName>
    </submittedName>
</protein>
<dbReference type="AlphaFoldDB" id="A0A075GLI7"/>
<accession>A0A075GLI7</accession>
<proteinExistence type="predicted"/>
<dbReference type="PANTHER" id="PTHR33303:SF2">
    <property type="entry name" value="COA-BINDING DOMAIN-CONTAINING PROTEIN"/>
    <property type="match status" value="1"/>
</dbReference>
<dbReference type="SUPFAM" id="SSF51735">
    <property type="entry name" value="NAD(P)-binding Rossmann-fold domains"/>
    <property type="match status" value="1"/>
</dbReference>
<dbReference type="Gene3D" id="3.40.50.720">
    <property type="entry name" value="NAD(P)-binding Rossmann-like Domain"/>
    <property type="match status" value="1"/>
</dbReference>
<dbReference type="InterPro" id="IPR003781">
    <property type="entry name" value="CoA-bd"/>
</dbReference>
<dbReference type="SMART" id="SM00881">
    <property type="entry name" value="CoA_binding"/>
    <property type="match status" value="1"/>
</dbReference>
<evidence type="ECO:0000313" key="2">
    <source>
        <dbReference type="EMBL" id="AIF02802.1"/>
    </source>
</evidence>
<keyword evidence="2" id="KW-0456">Lyase</keyword>